<evidence type="ECO:0000256" key="5">
    <source>
        <dbReference type="ARBA" id="ARBA00023077"/>
    </source>
</evidence>
<accession>A0A3B0SAW0</accession>
<organism evidence="10">
    <name type="scientific">hydrothermal vent metagenome</name>
    <dbReference type="NCBI Taxonomy" id="652676"/>
    <lineage>
        <taxon>unclassified sequences</taxon>
        <taxon>metagenomes</taxon>
        <taxon>ecological metagenomes</taxon>
    </lineage>
</organism>
<dbReference type="InterPro" id="IPR000531">
    <property type="entry name" value="Beta-barrel_TonB"/>
</dbReference>
<protein>
    <submittedName>
        <fullName evidence="10">TonB-dependent receptor</fullName>
    </submittedName>
</protein>
<evidence type="ECO:0000256" key="8">
    <source>
        <dbReference type="ARBA" id="ARBA00023237"/>
    </source>
</evidence>
<dbReference type="AlphaFoldDB" id="A0A3B0SAW0"/>
<comment type="subcellular location">
    <subcellularLocation>
        <location evidence="1">Cell outer membrane</location>
        <topology evidence="1">Multi-pass membrane protein</topology>
    </subcellularLocation>
</comment>
<evidence type="ECO:0000256" key="7">
    <source>
        <dbReference type="ARBA" id="ARBA00023170"/>
    </source>
</evidence>
<name>A0A3B0SAW0_9ZZZZ</name>
<sequence>MGARLEYIRYDYTNNMISGRSRPDGTSCGFGGCRYSRPESRNDDFTAFSPKVGLLYKYHGNHDIYLNFGQGFRAPQTSELYRLQRAQTVAGLGKVSLRNIELGFRGREDILSYNLSLYAMKKDNYIFRDAGFFNVDNGKSRHFGADMMVKIALGAHFTIRGNMSIARHSYDFDYISRGVNLRDRDIDTAPRHFGSMQIAWRPTDRINAELEWVHMGSYYLDPENLHKYGGHDYLNLRAEFQMTEDYGIFLRLMNITNRKYAERADYTTFTDERYFPGKPRSLYAGINISF</sequence>
<dbReference type="PANTHER" id="PTHR30069">
    <property type="entry name" value="TONB-DEPENDENT OUTER MEMBRANE RECEPTOR"/>
    <property type="match status" value="1"/>
</dbReference>
<proteinExistence type="predicted"/>
<dbReference type="EMBL" id="UOEJ01000146">
    <property type="protein sequence ID" value="VAW01420.1"/>
    <property type="molecule type" value="Genomic_DNA"/>
</dbReference>
<evidence type="ECO:0000313" key="10">
    <source>
        <dbReference type="EMBL" id="VAW01420.1"/>
    </source>
</evidence>
<keyword evidence="5" id="KW-0798">TonB box</keyword>
<reference evidence="10" key="1">
    <citation type="submission" date="2018-06" db="EMBL/GenBank/DDBJ databases">
        <authorList>
            <person name="Zhirakovskaya E."/>
        </authorList>
    </citation>
    <scope>NUCLEOTIDE SEQUENCE</scope>
</reference>
<dbReference type="PANTHER" id="PTHR30069:SF29">
    <property type="entry name" value="HEMOGLOBIN AND HEMOGLOBIN-HAPTOGLOBIN-BINDING PROTEIN 1-RELATED"/>
    <property type="match status" value="1"/>
</dbReference>
<keyword evidence="4" id="KW-0732">Signal</keyword>
<evidence type="ECO:0000256" key="1">
    <source>
        <dbReference type="ARBA" id="ARBA00004571"/>
    </source>
</evidence>
<dbReference type="InterPro" id="IPR036942">
    <property type="entry name" value="Beta-barrel_TonB_sf"/>
</dbReference>
<dbReference type="Gene3D" id="2.40.170.20">
    <property type="entry name" value="TonB-dependent receptor, beta-barrel domain"/>
    <property type="match status" value="1"/>
</dbReference>
<keyword evidence="7 10" id="KW-0675">Receptor</keyword>
<dbReference type="PROSITE" id="PS52016">
    <property type="entry name" value="TONB_DEPENDENT_REC_3"/>
    <property type="match status" value="1"/>
</dbReference>
<dbReference type="Pfam" id="PF00593">
    <property type="entry name" value="TonB_dep_Rec_b-barrel"/>
    <property type="match status" value="1"/>
</dbReference>
<evidence type="ECO:0000256" key="4">
    <source>
        <dbReference type="ARBA" id="ARBA00022729"/>
    </source>
</evidence>
<evidence type="ECO:0000256" key="6">
    <source>
        <dbReference type="ARBA" id="ARBA00023136"/>
    </source>
</evidence>
<dbReference type="SUPFAM" id="SSF56935">
    <property type="entry name" value="Porins"/>
    <property type="match status" value="1"/>
</dbReference>
<feature type="domain" description="TonB-dependent receptor-like beta-barrel" evidence="9">
    <location>
        <begin position="2"/>
        <end position="255"/>
    </location>
</feature>
<keyword evidence="8" id="KW-0998">Cell outer membrane</keyword>
<evidence type="ECO:0000259" key="9">
    <source>
        <dbReference type="Pfam" id="PF00593"/>
    </source>
</evidence>
<keyword evidence="3" id="KW-0812">Transmembrane</keyword>
<dbReference type="InterPro" id="IPR039426">
    <property type="entry name" value="TonB-dep_rcpt-like"/>
</dbReference>
<dbReference type="GO" id="GO:0044718">
    <property type="term" value="P:siderophore transmembrane transport"/>
    <property type="evidence" value="ECO:0007669"/>
    <property type="project" value="TreeGrafter"/>
</dbReference>
<dbReference type="GO" id="GO:0015344">
    <property type="term" value="F:siderophore uptake transmembrane transporter activity"/>
    <property type="evidence" value="ECO:0007669"/>
    <property type="project" value="TreeGrafter"/>
</dbReference>
<evidence type="ECO:0000256" key="2">
    <source>
        <dbReference type="ARBA" id="ARBA00022448"/>
    </source>
</evidence>
<keyword evidence="6" id="KW-0472">Membrane</keyword>
<evidence type="ECO:0000256" key="3">
    <source>
        <dbReference type="ARBA" id="ARBA00022692"/>
    </source>
</evidence>
<dbReference type="GO" id="GO:0009279">
    <property type="term" value="C:cell outer membrane"/>
    <property type="evidence" value="ECO:0007669"/>
    <property type="project" value="UniProtKB-SubCell"/>
</dbReference>
<gene>
    <name evidence="10" type="ORF">MNBD_ALPHA01-1367</name>
</gene>
<keyword evidence="2" id="KW-0813">Transport</keyword>